<evidence type="ECO:0000313" key="9">
    <source>
        <dbReference type="EMBL" id="CDS88505.1"/>
    </source>
</evidence>
<evidence type="ECO:0000256" key="1">
    <source>
        <dbReference type="ARBA" id="ARBA00001968"/>
    </source>
</evidence>
<evidence type="ECO:0000313" key="10">
    <source>
        <dbReference type="EMBL" id="CDT64752.1"/>
    </source>
</evidence>
<dbReference type="Pfam" id="PF03755">
    <property type="entry name" value="YicC-like_N"/>
    <property type="match status" value="1"/>
</dbReference>
<accession>A0A031WAR8</accession>
<dbReference type="RefSeq" id="WP_003416240.1">
    <property type="nucleotide sequence ID" value="NZ_AP031492.1"/>
</dbReference>
<evidence type="ECO:0000313" key="8">
    <source>
        <dbReference type="EMBL" id="CDS85128.1"/>
    </source>
</evidence>
<evidence type="ECO:0000313" key="11">
    <source>
        <dbReference type="EMBL" id="HBH1543564.1"/>
    </source>
</evidence>
<dbReference type="EMBL" id="DAEPXK010000140">
    <property type="protein sequence ID" value="HBH1544681.1"/>
    <property type="molecule type" value="Genomic_DNA"/>
</dbReference>
<dbReference type="AlphaFoldDB" id="A0A031WAR8"/>
<dbReference type="SMR" id="A0A031WAR8"/>
<evidence type="ECO:0000313" key="12">
    <source>
        <dbReference type="EMBL" id="HBH1544681.1"/>
    </source>
</evidence>
<dbReference type="EMBL" id="CAAJVP010000005">
    <property type="protein sequence ID" value="VHY03409.1"/>
    <property type="molecule type" value="Genomic_DNA"/>
</dbReference>
<evidence type="ECO:0000313" key="17">
    <source>
        <dbReference type="Proteomes" id="UP000346772"/>
    </source>
</evidence>
<comment type="cofactor">
    <cofactor evidence="1">
        <name>a divalent metal cation</name>
        <dbReference type="ChEBI" id="CHEBI:60240"/>
    </cofactor>
</comment>
<keyword evidence="4" id="KW-0378">Hydrolase</keyword>
<dbReference type="EMBL" id="LK932505">
    <property type="protein sequence ID" value="CDS85128.1"/>
    <property type="molecule type" value="Genomic_DNA"/>
</dbReference>
<protein>
    <submittedName>
        <fullName evidence="11">YicC family protein</fullName>
    </submittedName>
    <submittedName>
        <fullName evidence="14">YicC-like domain-containing protein</fullName>
    </submittedName>
    <submittedName>
        <fullName evidence="13">YicC-like family, N-terminal region</fullName>
    </submittedName>
</protein>
<dbReference type="EMBL" id="CAADAT010000006">
    <property type="protein sequence ID" value="VFD53933.1"/>
    <property type="molecule type" value="Genomic_DNA"/>
</dbReference>
<evidence type="ECO:0000256" key="3">
    <source>
        <dbReference type="ARBA" id="ARBA00022759"/>
    </source>
</evidence>
<evidence type="ECO:0000313" key="16">
    <source>
        <dbReference type="Proteomes" id="UP000189137"/>
    </source>
</evidence>
<dbReference type="NCBIfam" id="TIGR00255">
    <property type="entry name" value="YicC/YloC family endoribonuclease"/>
    <property type="match status" value="1"/>
</dbReference>
<dbReference type="InterPro" id="IPR013551">
    <property type="entry name" value="YicC-like_C"/>
</dbReference>
<reference evidence="8" key="1">
    <citation type="submission" date="2014-07" db="EMBL/GenBank/DDBJ databases">
        <authorList>
            <person name="Monot Marc"/>
        </authorList>
    </citation>
    <scope>NUCLEOTIDE SEQUENCE</scope>
    <source>
        <strain evidence="10">7032989</strain>
        <strain evidence="9">7032994</strain>
    </source>
</reference>
<dbReference type="Proteomes" id="UP000878956">
    <property type="component" value="Unassembled WGS sequence"/>
</dbReference>
<dbReference type="EMBL" id="LK932407">
    <property type="protein sequence ID" value="CDS88505.1"/>
    <property type="molecule type" value="Genomic_DNA"/>
</dbReference>
<evidence type="ECO:0000313" key="15">
    <source>
        <dbReference type="EMBL" id="VHY03409.1"/>
    </source>
</evidence>
<sequence>MAISMTGFGRGEYKDDNYYFLVECKTINHKYSDINIRLPRKISFLEDKVRNLVKNYVKRGRVDLYIKFDLLGKEDVNLNFDEGLASQYIDILKEIKNKFDIIDDISVMNVAKFPDIVKIEEKEEDEDLLWSMLNQAVEDALIKLREMRSEEGKKLAEDIAMRCDLLKNHIEEIEKYSSSVVEDYREKLNLRISELLDDPSIIDENRLAQEVAIYADKSSITEEIVRFKSHIGQLKNTIFKDDSIGRKIDFLIQEMNRETNTIGSKSSDINITNLVVEVKSELEKIREQIQNIE</sequence>
<dbReference type="PATRIC" id="fig|1496.842.peg.1093"/>
<feature type="domain" description="Endoribonuclease YicC-like N-terminal" evidence="6">
    <location>
        <begin position="4"/>
        <end position="156"/>
    </location>
</feature>
<dbReference type="PANTHER" id="PTHR30636:SF3">
    <property type="entry name" value="UPF0701 PROTEIN YICC"/>
    <property type="match status" value="1"/>
</dbReference>
<evidence type="ECO:0000313" key="13">
    <source>
        <dbReference type="EMBL" id="SJS31739.1"/>
    </source>
</evidence>
<dbReference type="EMBL" id="DAEPXK010000041">
    <property type="protein sequence ID" value="HBH1543564.1"/>
    <property type="molecule type" value="Genomic_DNA"/>
</dbReference>
<organism evidence="8">
    <name type="scientific">Clostridioides difficile</name>
    <name type="common">Peptoclostridium difficile</name>
    <dbReference type="NCBI Taxonomy" id="1496"/>
    <lineage>
        <taxon>Bacteria</taxon>
        <taxon>Bacillati</taxon>
        <taxon>Bacillota</taxon>
        <taxon>Clostridia</taxon>
        <taxon>Peptostreptococcales</taxon>
        <taxon>Peptostreptococcaceae</taxon>
        <taxon>Clostridioides</taxon>
    </lineage>
</organism>
<keyword evidence="2" id="KW-0540">Nuclease</keyword>
<dbReference type="InterPro" id="IPR013527">
    <property type="entry name" value="YicC-like_N"/>
</dbReference>
<evidence type="ECO:0000256" key="5">
    <source>
        <dbReference type="ARBA" id="ARBA00035648"/>
    </source>
</evidence>
<dbReference type="Proteomes" id="UP000346772">
    <property type="component" value="Unassembled WGS sequence"/>
</dbReference>
<dbReference type="OMA" id="INREVNT"/>
<dbReference type="PANTHER" id="PTHR30636">
    <property type="entry name" value="UPF0701 PROTEIN YICC"/>
    <property type="match status" value="1"/>
</dbReference>
<dbReference type="EMBL" id="LK933316">
    <property type="protein sequence ID" value="CDT64752.1"/>
    <property type="molecule type" value="Genomic_DNA"/>
</dbReference>
<dbReference type="EMBL" id="FUPS01000005">
    <property type="protein sequence ID" value="SJS31739.1"/>
    <property type="molecule type" value="Genomic_DNA"/>
</dbReference>
<dbReference type="GO" id="GO:0004521">
    <property type="term" value="F:RNA endonuclease activity"/>
    <property type="evidence" value="ECO:0007669"/>
    <property type="project" value="InterPro"/>
</dbReference>
<dbReference type="Proteomes" id="UP000372533">
    <property type="component" value="Unassembled WGS sequence"/>
</dbReference>
<comment type="similarity">
    <text evidence="5">Belongs to the YicC/YloC family.</text>
</comment>
<reference evidence="11" key="4">
    <citation type="submission" date="2021-06" db="EMBL/GenBank/DDBJ databases">
        <authorList>
            <consortium name="NCBI Pathogen Detection Project"/>
        </authorList>
    </citation>
    <scope>NUCLEOTIDE SEQUENCE</scope>
    <source>
        <strain evidence="11">HN1000</strain>
    </source>
</reference>
<evidence type="ECO:0000256" key="2">
    <source>
        <dbReference type="ARBA" id="ARBA00022722"/>
    </source>
</evidence>
<dbReference type="Pfam" id="PF08340">
    <property type="entry name" value="YicC-like_C"/>
    <property type="match status" value="1"/>
</dbReference>
<feature type="domain" description="Endoribonuclease YicC-like C-terminal" evidence="7">
    <location>
        <begin position="173"/>
        <end position="293"/>
    </location>
</feature>
<reference evidence="14 17" key="3">
    <citation type="submission" date="2019-02" db="EMBL/GenBank/DDBJ databases">
        <authorList>
            <consortium name="Pathogen Informatics"/>
        </authorList>
    </citation>
    <scope>NUCLEOTIDE SEQUENCE [LARGE SCALE GENOMIC DNA]</scope>
    <source>
        <strain evidence="14 17">078GUE027</strain>
        <strain evidence="15">Tl291</strain>
        <strain evidence="18">tl291</strain>
        <strain evidence="13 16">VRECD0157</strain>
    </source>
</reference>
<dbReference type="GO" id="GO:0016787">
    <property type="term" value="F:hydrolase activity"/>
    <property type="evidence" value="ECO:0007669"/>
    <property type="project" value="UniProtKB-KW"/>
</dbReference>
<dbReference type="InterPro" id="IPR005229">
    <property type="entry name" value="YicC/YloC-like"/>
</dbReference>
<keyword evidence="3" id="KW-0255">Endonuclease</keyword>
<evidence type="ECO:0000313" key="14">
    <source>
        <dbReference type="EMBL" id="VFD53933.1"/>
    </source>
</evidence>
<gene>
    <name evidence="9" type="primary">yloC</name>
    <name evidence="10" type="ORF">BN1095_620073</name>
    <name evidence="8" type="ORF">BN1096_520107</name>
    <name evidence="9" type="ORF">BN1097_680077</name>
    <name evidence="11" type="ORF">KRM00_003093</name>
    <name evidence="12" type="ORF">KRM00_004284</name>
    <name evidence="15" type="ORF">SAMEA1402366_01494</name>
    <name evidence="14" type="ORF">SAMEA1710456_01411</name>
    <name evidence="13" type="ORF">SAMEA3375112_01800</name>
</gene>
<dbReference type="Proteomes" id="UP000189137">
    <property type="component" value="Unassembled WGS sequence"/>
</dbReference>
<name>A0A031WAR8_CLODI</name>
<reference evidence="11" key="2">
    <citation type="journal article" date="2018" name="Genome Biol.">
        <title>SKESA: strategic k-mer extension for scrupulous assemblies.</title>
        <authorList>
            <person name="Souvorov A."/>
            <person name="Agarwala R."/>
            <person name="Lipman D.J."/>
        </authorList>
    </citation>
    <scope>NUCLEOTIDE SEQUENCE</scope>
    <source>
        <strain evidence="11">HN1000</strain>
    </source>
</reference>
<dbReference type="KEGG" id="pdf:CD630DERM_25890"/>
<evidence type="ECO:0000259" key="7">
    <source>
        <dbReference type="Pfam" id="PF08340"/>
    </source>
</evidence>
<evidence type="ECO:0000256" key="4">
    <source>
        <dbReference type="ARBA" id="ARBA00022801"/>
    </source>
</evidence>
<evidence type="ECO:0000259" key="6">
    <source>
        <dbReference type="Pfam" id="PF03755"/>
    </source>
</evidence>
<dbReference type="GeneID" id="66354990"/>
<proteinExistence type="inferred from homology"/>
<evidence type="ECO:0000313" key="18">
    <source>
        <dbReference type="Proteomes" id="UP000372533"/>
    </source>
</evidence>